<sequence>MGAISADGGWFGPGDDLERACDEAEAILLAAEDLDAVMEAIREAESPVEARRALKLGFGFTGRQAALLLTLPVMSFTRSERRRLDDGRRARMELLADVTGALPAIPASGSDPAPAPEPTTPAASYIASPSKDHHSARYAADPQWDAAPASDWSTDFGAAFDGVLAGISSAMEKPEIEAPPLLSAPPEPAPRAVADIQGPPVVPARAPAAAAAPAAGVDTDSAARSARPARRSMSAREDASAVLNEQIGELCDAIAMMAGVRPPTGAWSDDPRSSSDESGALLDSCGVDDQAGIRTLLWHLRRTGLDSLEGLFPFAEPLSAGQGFDAQSVRFESAMSEGGLGSRPGSDVRWASRLWPIAERRGFGYAVVYGGGSDAGSVWAYGGDEPLHRLWDSVVDLLVELYQSLTTGSPCDAAVGAVVDGRVVWTNLS</sequence>
<proteinExistence type="predicted"/>
<evidence type="ECO:0000256" key="1">
    <source>
        <dbReference type="SAM" id="MobiDB-lite"/>
    </source>
</evidence>
<feature type="region of interest" description="Disordered" evidence="1">
    <location>
        <begin position="262"/>
        <end position="283"/>
    </location>
</feature>
<evidence type="ECO:0000313" key="3">
    <source>
        <dbReference type="Proteomes" id="UP001595836"/>
    </source>
</evidence>
<keyword evidence="3" id="KW-1185">Reference proteome</keyword>
<name>A0ABV9PSR6_9ACTN</name>
<dbReference type="Proteomes" id="UP001595836">
    <property type="component" value="Unassembled WGS sequence"/>
</dbReference>
<protein>
    <submittedName>
        <fullName evidence="2">DNA gyrase subunit A</fullName>
    </submittedName>
</protein>
<gene>
    <name evidence="2" type="ORF">ACFO7U_13795</name>
</gene>
<dbReference type="Gene3D" id="1.10.268.10">
    <property type="entry name" value="Topoisomerase, domain 3"/>
    <property type="match status" value="1"/>
</dbReference>
<accession>A0ABV9PSR6</accession>
<reference evidence="3" key="1">
    <citation type="journal article" date="2019" name="Int. J. Syst. Evol. Microbiol.">
        <title>The Global Catalogue of Microorganisms (GCM) 10K type strain sequencing project: providing services to taxonomists for standard genome sequencing and annotation.</title>
        <authorList>
            <consortium name="The Broad Institute Genomics Platform"/>
            <consortium name="The Broad Institute Genome Sequencing Center for Infectious Disease"/>
            <person name="Wu L."/>
            <person name="Ma J."/>
        </authorList>
    </citation>
    <scope>NUCLEOTIDE SEQUENCE [LARGE SCALE GENOMIC DNA]</scope>
    <source>
        <strain evidence="3">JCM 11882</strain>
    </source>
</reference>
<organism evidence="2 3">
    <name type="scientific">Dietzia aurantiaca</name>
    <dbReference type="NCBI Taxonomy" id="983873"/>
    <lineage>
        <taxon>Bacteria</taxon>
        <taxon>Bacillati</taxon>
        <taxon>Actinomycetota</taxon>
        <taxon>Actinomycetes</taxon>
        <taxon>Mycobacteriales</taxon>
        <taxon>Dietziaceae</taxon>
        <taxon>Dietzia</taxon>
    </lineage>
</organism>
<evidence type="ECO:0000313" key="2">
    <source>
        <dbReference type="EMBL" id="MFC4755842.1"/>
    </source>
</evidence>
<feature type="compositionally biased region" description="Low complexity" evidence="1">
    <location>
        <begin position="204"/>
        <end position="215"/>
    </location>
</feature>
<dbReference type="RefSeq" id="WP_344995465.1">
    <property type="nucleotide sequence ID" value="NZ_BAABCD010000051.1"/>
</dbReference>
<dbReference type="EMBL" id="JBHSHP010000054">
    <property type="protein sequence ID" value="MFC4755842.1"/>
    <property type="molecule type" value="Genomic_DNA"/>
</dbReference>
<feature type="region of interest" description="Disordered" evidence="1">
    <location>
        <begin position="204"/>
        <end position="238"/>
    </location>
</feature>
<dbReference type="InterPro" id="IPR013757">
    <property type="entry name" value="Topo_IIA_A_a_sf"/>
</dbReference>
<feature type="region of interest" description="Disordered" evidence="1">
    <location>
        <begin position="106"/>
        <end position="128"/>
    </location>
</feature>
<comment type="caution">
    <text evidence="2">The sequence shown here is derived from an EMBL/GenBank/DDBJ whole genome shotgun (WGS) entry which is preliminary data.</text>
</comment>